<feature type="transmembrane region" description="Helical" evidence="1">
    <location>
        <begin position="104"/>
        <end position="126"/>
    </location>
</feature>
<feature type="transmembrane region" description="Helical" evidence="1">
    <location>
        <begin position="291"/>
        <end position="308"/>
    </location>
</feature>
<dbReference type="InterPro" id="IPR030802">
    <property type="entry name" value="Permease_MalE"/>
</dbReference>
<dbReference type="PANTHER" id="PTHR30188">
    <property type="entry name" value="ABC TRANSPORTER PERMEASE PROTEIN-RELATED"/>
    <property type="match status" value="1"/>
</dbReference>
<dbReference type="OrthoDB" id="5511876at2"/>
<dbReference type="AlphaFoldDB" id="A0A4Y6U932"/>
<dbReference type="Proteomes" id="UP000318709">
    <property type="component" value="Chromosome"/>
</dbReference>
<feature type="transmembrane region" description="Helical" evidence="1">
    <location>
        <begin position="63"/>
        <end position="84"/>
    </location>
</feature>
<feature type="transmembrane region" description="Helical" evidence="1">
    <location>
        <begin position="198"/>
        <end position="224"/>
    </location>
</feature>
<dbReference type="GO" id="GO:0005548">
    <property type="term" value="F:phospholipid transporter activity"/>
    <property type="evidence" value="ECO:0007669"/>
    <property type="project" value="TreeGrafter"/>
</dbReference>
<dbReference type="EMBL" id="CP038231">
    <property type="protein sequence ID" value="QDH12891.1"/>
    <property type="molecule type" value="Genomic_DNA"/>
</dbReference>
<gene>
    <name evidence="2" type="ORF">E3E12_00235</name>
</gene>
<feature type="transmembrane region" description="Helical" evidence="1">
    <location>
        <begin position="245"/>
        <end position="271"/>
    </location>
</feature>
<name>A0A4Y6U932_9PROT</name>
<dbReference type="Pfam" id="PF02405">
    <property type="entry name" value="MlaE"/>
    <property type="match status" value="1"/>
</dbReference>
<evidence type="ECO:0000313" key="3">
    <source>
        <dbReference type="Proteomes" id="UP000318709"/>
    </source>
</evidence>
<accession>A0A4Y6U932</accession>
<dbReference type="KEGG" id="swf:E3E12_00235"/>
<organism evidence="2 3">
    <name type="scientific">Formicincola oecophyllae</name>
    <dbReference type="NCBI Taxonomy" id="2558361"/>
    <lineage>
        <taxon>Bacteria</taxon>
        <taxon>Pseudomonadati</taxon>
        <taxon>Pseudomonadota</taxon>
        <taxon>Alphaproteobacteria</taxon>
        <taxon>Acetobacterales</taxon>
        <taxon>Acetobacteraceae</taxon>
        <taxon>Formicincola</taxon>
    </lineage>
</organism>
<keyword evidence="1" id="KW-1133">Transmembrane helix</keyword>
<evidence type="ECO:0000313" key="2">
    <source>
        <dbReference type="EMBL" id="QDH12891.1"/>
    </source>
</evidence>
<reference evidence="2 3" key="1">
    <citation type="submission" date="2019-03" db="EMBL/GenBank/DDBJ databases">
        <title>The complete genome sequence of Swingsia_sp. F3b2 LMG30590(T).</title>
        <authorList>
            <person name="Chua K.-O."/>
            <person name="Chan K.-G."/>
            <person name="See-Too W.-S."/>
        </authorList>
    </citation>
    <scope>NUCLEOTIDE SEQUENCE [LARGE SCALE GENOMIC DNA]</scope>
    <source>
        <strain evidence="2 3">F3b2</strain>
    </source>
</reference>
<evidence type="ECO:0000256" key="1">
    <source>
        <dbReference type="SAM" id="Phobius"/>
    </source>
</evidence>
<keyword evidence="1" id="KW-0472">Membrane</keyword>
<keyword evidence="1" id="KW-0812">Transmembrane</keyword>
<sequence>MPTNPPPTPPGGHHSHHHSWRVWLTYAWRRLRHGLCAEGRHLWGRFLHGVALLGHVVRVQLRFAFLLAGGGWGVIYLGSQPLTWRRSVRFEFWKALRQVTGGGLLSVIVVGAIVGLGVVAQAIFWLGFAGMAKMTGSILARILVREVAPLLVAVIMLGRSGMLTVAQMGTLSTTGKLRVMSGMGVDPFTSFVVPRTGAMTLSCFTLGTIFCGMALGMGYIYCWFKGIVTMPIWSFMFQVAESVQPLDYLGIPLKFLFSGFIVGLSSCLSGLDVTTSDTLSLLLPRGFSRGILSVLLINVLIDISLGLIQGAT</sequence>
<dbReference type="GO" id="GO:0043190">
    <property type="term" value="C:ATP-binding cassette (ABC) transporter complex"/>
    <property type="evidence" value="ECO:0007669"/>
    <property type="project" value="InterPro"/>
</dbReference>
<proteinExistence type="predicted"/>
<dbReference type="PANTHER" id="PTHR30188:SF4">
    <property type="entry name" value="PROTEIN TRIGALACTOSYLDIACYLGLYCEROL 1, CHLOROPLASTIC"/>
    <property type="match status" value="1"/>
</dbReference>
<dbReference type="RefSeq" id="WP_141442533.1">
    <property type="nucleotide sequence ID" value="NZ_CP038231.1"/>
</dbReference>
<protein>
    <submittedName>
        <fullName evidence="2">ABC transporter permease</fullName>
    </submittedName>
</protein>
<keyword evidence="3" id="KW-1185">Reference proteome</keyword>